<protein>
    <submittedName>
        <fullName evidence="1">Uncharacterized protein</fullName>
    </submittedName>
</protein>
<sequence>EQGEDKMKQEIESNYRQIKIDIVNIIESEMERIKNDPNLLHLLSR</sequence>
<proteinExistence type="predicted"/>
<gene>
    <name evidence="1" type="ORF">SAMN05444388_1251</name>
</gene>
<reference evidence="1 2" key="1">
    <citation type="submission" date="2016-11" db="EMBL/GenBank/DDBJ databases">
        <authorList>
            <person name="Jaros S."/>
            <person name="Januszkiewicz K."/>
            <person name="Wedrychowicz H."/>
        </authorList>
    </citation>
    <scope>NUCLEOTIDE SEQUENCE [LARGE SCALE GENOMIC DNA]</scope>
    <source>
        <strain evidence="1 2">DSM 6792</strain>
    </source>
</reference>
<feature type="non-terminal residue" evidence="1">
    <location>
        <position position="1"/>
    </location>
</feature>
<dbReference type="EMBL" id="FQWH01000025">
    <property type="protein sequence ID" value="SHH83470.1"/>
    <property type="molecule type" value="Genomic_DNA"/>
</dbReference>
<dbReference type="AlphaFoldDB" id="A0A1M5W7L4"/>
<accession>A0A1M5W7L4</accession>
<name>A0A1M5W7L4_FLAJO</name>
<evidence type="ECO:0000313" key="2">
    <source>
        <dbReference type="Proteomes" id="UP000184112"/>
    </source>
</evidence>
<evidence type="ECO:0000313" key="1">
    <source>
        <dbReference type="EMBL" id="SHH83470.1"/>
    </source>
</evidence>
<organism evidence="1 2">
    <name type="scientific">Flavobacterium johnsoniae</name>
    <name type="common">Cytophaga johnsonae</name>
    <dbReference type="NCBI Taxonomy" id="986"/>
    <lineage>
        <taxon>Bacteria</taxon>
        <taxon>Pseudomonadati</taxon>
        <taxon>Bacteroidota</taxon>
        <taxon>Flavobacteriia</taxon>
        <taxon>Flavobacteriales</taxon>
        <taxon>Flavobacteriaceae</taxon>
        <taxon>Flavobacterium</taxon>
    </lineage>
</organism>
<dbReference type="Proteomes" id="UP000184112">
    <property type="component" value="Unassembled WGS sequence"/>
</dbReference>